<evidence type="ECO:0000256" key="2">
    <source>
        <dbReference type="SAM" id="SignalP"/>
    </source>
</evidence>
<dbReference type="EMBL" id="JACAZF010000009">
    <property type="protein sequence ID" value="KAF7295195.1"/>
    <property type="molecule type" value="Genomic_DNA"/>
</dbReference>
<proteinExistence type="predicted"/>
<keyword evidence="1 2" id="KW-0732">Signal</keyword>
<evidence type="ECO:0000256" key="1">
    <source>
        <dbReference type="ARBA" id="ARBA00022729"/>
    </source>
</evidence>
<dbReference type="GeneID" id="59349680"/>
<evidence type="ECO:0000259" key="3">
    <source>
        <dbReference type="Pfam" id="PF10342"/>
    </source>
</evidence>
<comment type="caution">
    <text evidence="4">The sequence shown here is derived from an EMBL/GenBank/DDBJ whole genome shotgun (WGS) entry which is preliminary data.</text>
</comment>
<evidence type="ECO:0000313" key="4">
    <source>
        <dbReference type="EMBL" id="KAF7295195.1"/>
    </source>
</evidence>
<dbReference type="AlphaFoldDB" id="A0A8H6SC93"/>
<organism evidence="4 5">
    <name type="scientific">Mycena indigotica</name>
    <dbReference type="NCBI Taxonomy" id="2126181"/>
    <lineage>
        <taxon>Eukaryota</taxon>
        <taxon>Fungi</taxon>
        <taxon>Dikarya</taxon>
        <taxon>Basidiomycota</taxon>
        <taxon>Agaricomycotina</taxon>
        <taxon>Agaricomycetes</taxon>
        <taxon>Agaricomycetidae</taxon>
        <taxon>Agaricales</taxon>
        <taxon>Marasmiineae</taxon>
        <taxon>Mycenaceae</taxon>
        <taxon>Mycena</taxon>
    </lineage>
</organism>
<keyword evidence="5" id="KW-1185">Reference proteome</keyword>
<reference evidence="4" key="1">
    <citation type="submission" date="2020-05" db="EMBL/GenBank/DDBJ databases">
        <title>Mycena genomes resolve the evolution of fungal bioluminescence.</title>
        <authorList>
            <person name="Tsai I.J."/>
        </authorList>
    </citation>
    <scope>NUCLEOTIDE SEQUENCE</scope>
    <source>
        <strain evidence="4">171206Taipei</strain>
    </source>
</reference>
<dbReference type="InterPro" id="IPR018466">
    <property type="entry name" value="Kre9/Knh1-like_N"/>
</dbReference>
<dbReference type="Pfam" id="PF10342">
    <property type="entry name" value="Kre9_KNH"/>
    <property type="match status" value="1"/>
</dbReference>
<dbReference type="RefSeq" id="XP_037216558.1">
    <property type="nucleotide sequence ID" value="XM_037367164.1"/>
</dbReference>
<feature type="domain" description="Yeast cell wall synthesis Kre9/Knh1-like N-terminal" evidence="3">
    <location>
        <begin position="26"/>
        <end position="117"/>
    </location>
</feature>
<name>A0A8H6SC93_9AGAR</name>
<feature type="chain" id="PRO_5034933605" description="Yeast cell wall synthesis Kre9/Knh1-like N-terminal domain-containing protein" evidence="2">
    <location>
        <begin position="21"/>
        <end position="185"/>
    </location>
</feature>
<sequence length="185" mass="19366">MKLLAASLLLAASALSPASGYFVVTSPSLNDQWVNGETHQVSWSKGAKDGVTSFDIEMSQLSATGLTLIAKNVPSSDGDQKSINILLQDVPPGNDYFLLFLNSTHGVMHGTSPRFTILPAGSNGNISSTTNPKAATVTVSGSPNPTQAFATTFPLVASDARRRASPLLGVGLGSLIWGWAAWTMF</sequence>
<feature type="signal peptide" evidence="2">
    <location>
        <begin position="1"/>
        <end position="20"/>
    </location>
</feature>
<gene>
    <name evidence="4" type="ORF">MIND_01058300</name>
</gene>
<accession>A0A8H6SC93</accession>
<dbReference type="Proteomes" id="UP000636479">
    <property type="component" value="Unassembled WGS sequence"/>
</dbReference>
<protein>
    <recommendedName>
        <fullName evidence="3">Yeast cell wall synthesis Kre9/Knh1-like N-terminal domain-containing protein</fullName>
    </recommendedName>
</protein>
<evidence type="ECO:0000313" key="5">
    <source>
        <dbReference type="Proteomes" id="UP000636479"/>
    </source>
</evidence>
<dbReference type="OrthoDB" id="2581067at2759"/>